<accession>A0ACB7S0J3</accession>
<dbReference type="EMBL" id="CM023486">
    <property type="protein sequence ID" value="KAH6927566.1"/>
    <property type="molecule type" value="Genomic_DNA"/>
</dbReference>
<evidence type="ECO:0000313" key="2">
    <source>
        <dbReference type="Proteomes" id="UP000821845"/>
    </source>
</evidence>
<comment type="caution">
    <text evidence="1">The sequence shown here is derived from an EMBL/GenBank/DDBJ whole genome shotgun (WGS) entry which is preliminary data.</text>
</comment>
<name>A0ACB7S0J3_HYAAI</name>
<evidence type="ECO:0000313" key="1">
    <source>
        <dbReference type="EMBL" id="KAH6927566.1"/>
    </source>
</evidence>
<reference evidence="1" key="1">
    <citation type="submission" date="2020-05" db="EMBL/GenBank/DDBJ databases">
        <title>Large-scale comparative analyses of tick genomes elucidate their genetic diversity and vector capacities.</title>
        <authorList>
            <person name="Jia N."/>
            <person name="Wang J."/>
            <person name="Shi W."/>
            <person name="Du L."/>
            <person name="Sun Y."/>
            <person name="Zhan W."/>
            <person name="Jiang J."/>
            <person name="Wang Q."/>
            <person name="Zhang B."/>
            <person name="Ji P."/>
            <person name="Sakyi L.B."/>
            <person name="Cui X."/>
            <person name="Yuan T."/>
            <person name="Jiang B."/>
            <person name="Yang W."/>
            <person name="Lam T.T.-Y."/>
            <person name="Chang Q."/>
            <person name="Ding S."/>
            <person name="Wang X."/>
            <person name="Zhu J."/>
            <person name="Ruan X."/>
            <person name="Zhao L."/>
            <person name="Wei J."/>
            <person name="Que T."/>
            <person name="Du C."/>
            <person name="Cheng J."/>
            <person name="Dai P."/>
            <person name="Han X."/>
            <person name="Huang E."/>
            <person name="Gao Y."/>
            <person name="Liu J."/>
            <person name="Shao H."/>
            <person name="Ye R."/>
            <person name="Li L."/>
            <person name="Wei W."/>
            <person name="Wang X."/>
            <person name="Wang C."/>
            <person name="Yang T."/>
            <person name="Huo Q."/>
            <person name="Li W."/>
            <person name="Guo W."/>
            <person name="Chen H."/>
            <person name="Zhou L."/>
            <person name="Ni X."/>
            <person name="Tian J."/>
            <person name="Zhou Y."/>
            <person name="Sheng Y."/>
            <person name="Liu T."/>
            <person name="Pan Y."/>
            <person name="Xia L."/>
            <person name="Li J."/>
            <person name="Zhao F."/>
            <person name="Cao W."/>
        </authorList>
    </citation>
    <scope>NUCLEOTIDE SEQUENCE</scope>
    <source>
        <strain evidence="1">Hyas-2018</strain>
    </source>
</reference>
<organism evidence="1 2">
    <name type="scientific">Hyalomma asiaticum</name>
    <name type="common">Tick</name>
    <dbReference type="NCBI Taxonomy" id="266040"/>
    <lineage>
        <taxon>Eukaryota</taxon>
        <taxon>Metazoa</taxon>
        <taxon>Ecdysozoa</taxon>
        <taxon>Arthropoda</taxon>
        <taxon>Chelicerata</taxon>
        <taxon>Arachnida</taxon>
        <taxon>Acari</taxon>
        <taxon>Parasitiformes</taxon>
        <taxon>Ixodida</taxon>
        <taxon>Ixodoidea</taxon>
        <taxon>Ixodidae</taxon>
        <taxon>Hyalomminae</taxon>
        <taxon>Hyalomma</taxon>
    </lineage>
</organism>
<gene>
    <name evidence="1" type="ORF">HPB50_005683</name>
</gene>
<dbReference type="Proteomes" id="UP000821845">
    <property type="component" value="Chromosome 6"/>
</dbReference>
<proteinExistence type="predicted"/>
<keyword evidence="2" id="KW-1185">Reference proteome</keyword>
<protein>
    <submittedName>
        <fullName evidence="1">Uncharacterized protein</fullName>
    </submittedName>
</protein>
<sequence length="286" mass="31646">MNLALWFLGLLMMVIGLSLYVSTIGGEEEEEADVLSTIDRTSTIFTRVEIIVLIVGTSLFIVSFCGCVGALRENRFLLQLYSLALTAMIAANLVLGVVVFYIPGGIRKVVQKTLSESLIVNYRDSVETEHLVDALQRGMKCCGVSSNNFRDWNNNMYDHSTIHYFNCTHLNPSFERCAVPYSCCKRNRSSVSSGSVATSLYCGQGVLNMSDRDAWHKVHVESCTDAVNRYIKENVIMIGGGSLAVVILLSFIDMITNTVIDEIDVIRTFYDNIQAAAAPSRQGQHS</sequence>